<comment type="caution">
    <text evidence="1">The sequence shown here is derived from an EMBL/GenBank/DDBJ whole genome shotgun (WGS) entry which is preliminary data.</text>
</comment>
<accession>A0A8J5W3N7</accession>
<evidence type="ECO:0000313" key="2">
    <source>
        <dbReference type="Proteomes" id="UP000729402"/>
    </source>
</evidence>
<reference evidence="1" key="2">
    <citation type="submission" date="2021-02" db="EMBL/GenBank/DDBJ databases">
        <authorList>
            <person name="Kimball J.A."/>
            <person name="Haas M.W."/>
            <person name="Macchietto M."/>
            <person name="Kono T."/>
            <person name="Duquette J."/>
            <person name="Shao M."/>
        </authorList>
    </citation>
    <scope>NUCLEOTIDE SEQUENCE</scope>
    <source>
        <tissue evidence="1">Fresh leaf tissue</tissue>
    </source>
</reference>
<protein>
    <submittedName>
        <fullName evidence="1">Uncharacterized protein</fullName>
    </submittedName>
</protein>
<keyword evidence="2" id="KW-1185">Reference proteome</keyword>
<evidence type="ECO:0000313" key="1">
    <source>
        <dbReference type="EMBL" id="KAG8073609.1"/>
    </source>
</evidence>
<reference evidence="1" key="1">
    <citation type="journal article" date="2021" name="bioRxiv">
        <title>Whole Genome Assembly and Annotation of Northern Wild Rice, Zizania palustris L., Supports a Whole Genome Duplication in the Zizania Genus.</title>
        <authorList>
            <person name="Haas M."/>
            <person name="Kono T."/>
            <person name="Macchietto M."/>
            <person name="Millas R."/>
            <person name="McGilp L."/>
            <person name="Shao M."/>
            <person name="Duquette J."/>
            <person name="Hirsch C.N."/>
            <person name="Kimball J."/>
        </authorList>
    </citation>
    <scope>NUCLEOTIDE SEQUENCE</scope>
    <source>
        <tissue evidence="1">Fresh leaf tissue</tissue>
    </source>
</reference>
<dbReference type="AlphaFoldDB" id="A0A8J5W3N7"/>
<organism evidence="1 2">
    <name type="scientific">Zizania palustris</name>
    <name type="common">Northern wild rice</name>
    <dbReference type="NCBI Taxonomy" id="103762"/>
    <lineage>
        <taxon>Eukaryota</taxon>
        <taxon>Viridiplantae</taxon>
        <taxon>Streptophyta</taxon>
        <taxon>Embryophyta</taxon>
        <taxon>Tracheophyta</taxon>
        <taxon>Spermatophyta</taxon>
        <taxon>Magnoliopsida</taxon>
        <taxon>Liliopsida</taxon>
        <taxon>Poales</taxon>
        <taxon>Poaceae</taxon>
        <taxon>BOP clade</taxon>
        <taxon>Oryzoideae</taxon>
        <taxon>Oryzeae</taxon>
        <taxon>Zizaniinae</taxon>
        <taxon>Zizania</taxon>
    </lineage>
</organism>
<name>A0A8J5W3N7_ZIZPA</name>
<gene>
    <name evidence="1" type="ORF">GUJ93_ZPchr0006g45731</name>
</gene>
<dbReference type="Proteomes" id="UP000729402">
    <property type="component" value="Unassembled WGS sequence"/>
</dbReference>
<proteinExistence type="predicted"/>
<sequence length="84" mass="8747">MPKKLTSVLLGSAAATAADPNPIATAQLFVPKSPRLLLLHLPTPISAAAAGQRQHINPQVLQICSPPMEADVSIATTTLVRDLS</sequence>
<dbReference type="EMBL" id="JAAALK010000283">
    <property type="protein sequence ID" value="KAG8073609.1"/>
    <property type="molecule type" value="Genomic_DNA"/>
</dbReference>